<evidence type="ECO:0000256" key="1">
    <source>
        <dbReference type="ARBA" id="ARBA00009437"/>
    </source>
</evidence>
<accession>A0A0L8BFP9</accession>
<dbReference type="GO" id="GO:0003700">
    <property type="term" value="F:DNA-binding transcription factor activity"/>
    <property type="evidence" value="ECO:0007669"/>
    <property type="project" value="InterPro"/>
</dbReference>
<dbReference type="SUPFAM" id="SSF53850">
    <property type="entry name" value="Periplasmic binding protein-like II"/>
    <property type="match status" value="1"/>
</dbReference>
<dbReference type="RefSeq" id="WP_053252697.1">
    <property type="nucleotide sequence ID" value="NZ_LGAP01000037.1"/>
</dbReference>
<keyword evidence="4" id="KW-0804">Transcription</keyword>
<comment type="caution">
    <text evidence="6">The sequence shown here is derived from an EMBL/GenBank/DDBJ whole genome shotgun (WGS) entry which is preliminary data.</text>
</comment>
<reference evidence="7" key="1">
    <citation type="submission" date="2015-07" db="EMBL/GenBank/DDBJ databases">
        <title>Whole genome sequence of an Ensifer adhaerens strain isolated from a cave pool in the Wind Cave National Park.</title>
        <authorList>
            <person name="Eng W.W.H."/>
            <person name="Gan H.M."/>
            <person name="Barton H.A."/>
            <person name="Savka M.A."/>
        </authorList>
    </citation>
    <scope>NUCLEOTIDE SEQUENCE [LARGE SCALE GENOMIC DNA]</scope>
    <source>
        <strain evidence="7">SD006</strain>
    </source>
</reference>
<sequence length="302" mass="32530">MTVNLNRLSHFVAVVEAGSFTAAAEKLGLAKAAVSHQVAQLEKELGTTLLIRTTRRLRPTDTGQRFYERCVLILRDAAEAVGAVSEEAEIPSGTLTLTAPLDYGMRVVVDAVAAYVAQYPAIEVNLSFNDIVFDMIEKRLDIAIRAGWLVDSSERARRIGTFEQYLVCSPAYAAKLGAAEHPRVLEGASWIANGALKAPLQWSFTNAAGEQASVVGKGPVAVDSTDAAYCCALAGIGLAVLPDYQVRTELADGRLVRILADWTLPSGGIHVVYPPSHFRPARVRAFVEILQKLEKARGRSAA</sequence>
<dbReference type="CDD" id="cd08422">
    <property type="entry name" value="PBP2_CrgA_like"/>
    <property type="match status" value="1"/>
</dbReference>
<dbReference type="PROSITE" id="PS50931">
    <property type="entry name" value="HTH_LYSR"/>
    <property type="match status" value="1"/>
</dbReference>
<protein>
    <submittedName>
        <fullName evidence="6">LysR family transcriptional regulator</fullName>
    </submittedName>
</protein>
<dbReference type="InterPro" id="IPR036390">
    <property type="entry name" value="WH_DNA-bd_sf"/>
</dbReference>
<feature type="domain" description="HTH lysR-type" evidence="5">
    <location>
        <begin position="3"/>
        <end position="60"/>
    </location>
</feature>
<comment type="similarity">
    <text evidence="1">Belongs to the LysR transcriptional regulatory family.</text>
</comment>
<keyword evidence="3" id="KW-0238">DNA-binding</keyword>
<evidence type="ECO:0000313" key="7">
    <source>
        <dbReference type="Proteomes" id="UP000037425"/>
    </source>
</evidence>
<dbReference type="GO" id="GO:0006351">
    <property type="term" value="P:DNA-templated transcription"/>
    <property type="evidence" value="ECO:0007669"/>
    <property type="project" value="TreeGrafter"/>
</dbReference>
<dbReference type="InterPro" id="IPR058163">
    <property type="entry name" value="LysR-type_TF_proteobact-type"/>
</dbReference>
<dbReference type="PATRIC" id="fig|106592.7.peg.5431"/>
<dbReference type="FunFam" id="1.10.10.10:FF:000001">
    <property type="entry name" value="LysR family transcriptional regulator"/>
    <property type="match status" value="1"/>
</dbReference>
<dbReference type="EMBL" id="LGAP01000037">
    <property type="protein sequence ID" value="KOF13477.1"/>
    <property type="molecule type" value="Genomic_DNA"/>
</dbReference>
<proteinExistence type="inferred from homology"/>
<evidence type="ECO:0000313" key="6">
    <source>
        <dbReference type="EMBL" id="KOF13477.1"/>
    </source>
</evidence>
<dbReference type="InterPro" id="IPR036388">
    <property type="entry name" value="WH-like_DNA-bd_sf"/>
</dbReference>
<evidence type="ECO:0000256" key="4">
    <source>
        <dbReference type="ARBA" id="ARBA00023163"/>
    </source>
</evidence>
<dbReference type="PANTHER" id="PTHR30537:SF66">
    <property type="entry name" value="IRON-REGULATED VIRULENCE REGULATORY PROTEIN IRGB"/>
    <property type="match status" value="1"/>
</dbReference>
<name>A0A0L8BFP9_ENSAD</name>
<evidence type="ECO:0000256" key="3">
    <source>
        <dbReference type="ARBA" id="ARBA00023125"/>
    </source>
</evidence>
<dbReference type="GO" id="GO:0043565">
    <property type="term" value="F:sequence-specific DNA binding"/>
    <property type="evidence" value="ECO:0007669"/>
    <property type="project" value="TreeGrafter"/>
</dbReference>
<evidence type="ECO:0000256" key="2">
    <source>
        <dbReference type="ARBA" id="ARBA00023015"/>
    </source>
</evidence>
<dbReference type="Gene3D" id="3.40.190.290">
    <property type="match status" value="1"/>
</dbReference>
<dbReference type="SUPFAM" id="SSF46785">
    <property type="entry name" value="Winged helix' DNA-binding domain"/>
    <property type="match status" value="1"/>
</dbReference>
<dbReference type="InterPro" id="IPR005119">
    <property type="entry name" value="LysR_subst-bd"/>
</dbReference>
<dbReference type="OrthoDB" id="9812435at2"/>
<gene>
    <name evidence="6" type="ORF">AC244_31195</name>
</gene>
<dbReference type="Pfam" id="PF03466">
    <property type="entry name" value="LysR_substrate"/>
    <property type="match status" value="1"/>
</dbReference>
<dbReference type="Pfam" id="PF00126">
    <property type="entry name" value="HTH_1"/>
    <property type="match status" value="1"/>
</dbReference>
<dbReference type="InterPro" id="IPR000847">
    <property type="entry name" value="LysR_HTH_N"/>
</dbReference>
<dbReference type="PANTHER" id="PTHR30537">
    <property type="entry name" value="HTH-TYPE TRANSCRIPTIONAL REGULATOR"/>
    <property type="match status" value="1"/>
</dbReference>
<organism evidence="6 7">
    <name type="scientific">Ensifer adhaerens</name>
    <name type="common">Sinorhizobium morelense</name>
    <dbReference type="NCBI Taxonomy" id="106592"/>
    <lineage>
        <taxon>Bacteria</taxon>
        <taxon>Pseudomonadati</taxon>
        <taxon>Pseudomonadota</taxon>
        <taxon>Alphaproteobacteria</taxon>
        <taxon>Hyphomicrobiales</taxon>
        <taxon>Rhizobiaceae</taxon>
        <taxon>Sinorhizobium/Ensifer group</taxon>
        <taxon>Ensifer</taxon>
    </lineage>
</organism>
<dbReference type="AlphaFoldDB" id="A0A0L8BFP9"/>
<dbReference type="Proteomes" id="UP000037425">
    <property type="component" value="Unassembled WGS sequence"/>
</dbReference>
<dbReference type="Gene3D" id="1.10.10.10">
    <property type="entry name" value="Winged helix-like DNA-binding domain superfamily/Winged helix DNA-binding domain"/>
    <property type="match status" value="1"/>
</dbReference>
<evidence type="ECO:0000259" key="5">
    <source>
        <dbReference type="PROSITE" id="PS50931"/>
    </source>
</evidence>
<dbReference type="PRINTS" id="PR00039">
    <property type="entry name" value="HTHLYSR"/>
</dbReference>
<keyword evidence="2" id="KW-0805">Transcription regulation</keyword>